<name>A0A085N2C5_9BILA</name>
<dbReference type="GO" id="GO:0005737">
    <property type="term" value="C:cytoplasm"/>
    <property type="evidence" value="ECO:0007669"/>
    <property type="project" value="TreeGrafter"/>
</dbReference>
<accession>A0A085N2C5</accession>
<dbReference type="Gene3D" id="3.40.50.720">
    <property type="entry name" value="NAD(P)-binding Rossmann-like Domain"/>
    <property type="match status" value="2"/>
</dbReference>
<dbReference type="InterPro" id="IPR045886">
    <property type="entry name" value="ThiF/MoeB/HesA"/>
</dbReference>
<sequence>MSKITRDVLIDAINTVLQTAEKKKRKFRETVELQVVLKNYDPQKDKRFSGNVRLQNDVDAINTVLQTAEKKKRKFRETVELQVVLKNYDPQKDKRFSGNVRLKYVPRPRMTVCVLGDQQHIDEANANNLPSRDVEALKKLNKDKKAIKKLGSDFCIFCLQPFNRGMTLDVAPNAETDELLESRKLVRYDRQLRLWEQHGQDRLEKARVCLLNATATGCEALKSLVLPGIGSFTIVDGDKDESESAANNFFLDFDMSGQPKAKMACERLMMLNPEVVGNYVNQSPEEVFSNNPHFFDNFSVVIGTNLSERFAHSIGEYLWIQQIPFLLCKSYGLVGYLRIVVREHCVFEARPENPFTDFMLDEMAAPLLQFADSLDIDGMNYEAFKGLPYLLLIVKALDRWRLCTGKLNALPETSEEVDSLKACLESMAKSEGRDDSESISTNVVEALAALNKCVERSEIPENVWDVLKNPCARDPKSNRKSFWILAHALKCFVENEGDGRLPLRGSLPDMSSDTDLYIRLQNIYKEKAHADALIVHSYVSKCVAQLGKCEGVPQITFEETKRFCRNAAFLRVIKGRSLKQEFSKDAAKAALIESELKGENRLMIWYLLLRAAERFHAEKGRYPGTNGIPVDLDKNDLAVRFEGILHSLCTFRVTRPELIQEMCRFGAAELHCVAAIVGGLAAQEVVKLVTGQYIPINNTFVYDGHRGDEKAVRTYDRKERPSSISTVALFVKSIANHLFSQLLVKEFPVEDCPREIERVRCWLEINQSDVLIFWIVYFNQPHLYPCIVRVPLVGEVSTIELQVYAAYAMTTTLLISLQFSLNTNEATSRHFMF</sequence>
<dbReference type="InterPro" id="IPR000594">
    <property type="entry name" value="ThiF_NAD_FAD-bd"/>
</dbReference>
<organism evidence="2">
    <name type="scientific">Trichuris suis</name>
    <name type="common">pig whipworm</name>
    <dbReference type="NCBI Taxonomy" id="68888"/>
    <lineage>
        <taxon>Eukaryota</taxon>
        <taxon>Metazoa</taxon>
        <taxon>Ecdysozoa</taxon>
        <taxon>Nematoda</taxon>
        <taxon>Enoplea</taxon>
        <taxon>Dorylaimia</taxon>
        <taxon>Trichinellida</taxon>
        <taxon>Trichuridae</taxon>
        <taxon>Trichuris</taxon>
    </lineage>
</organism>
<protein>
    <recommendedName>
        <fullName evidence="1">THIF-type NAD/FAD binding fold domain-containing protein</fullName>
    </recommendedName>
</protein>
<dbReference type="PANTHER" id="PTHR10953:SF29">
    <property type="entry name" value="NEDD8-ACTIVATING ENZYME E1 REGULATORY SUBUNIT"/>
    <property type="match status" value="1"/>
</dbReference>
<dbReference type="SUPFAM" id="SSF56808">
    <property type="entry name" value="Ribosomal protein L1"/>
    <property type="match status" value="2"/>
</dbReference>
<dbReference type="AlphaFoldDB" id="A0A085N2C5"/>
<dbReference type="InterPro" id="IPR028364">
    <property type="entry name" value="Ribosomal_uL1/biogenesis"/>
</dbReference>
<dbReference type="Proteomes" id="UP000030758">
    <property type="component" value="Unassembled WGS sequence"/>
</dbReference>
<evidence type="ECO:0000259" key="1">
    <source>
        <dbReference type="Pfam" id="PF00899"/>
    </source>
</evidence>
<feature type="domain" description="THIF-type NAD/FAD binding fold" evidence="1">
    <location>
        <begin position="188"/>
        <end position="714"/>
    </location>
</feature>
<dbReference type="PANTHER" id="PTHR10953">
    <property type="entry name" value="UBIQUITIN-ACTIVATING ENZYME E1"/>
    <property type="match status" value="1"/>
</dbReference>
<proteinExistence type="predicted"/>
<dbReference type="Pfam" id="PF00899">
    <property type="entry name" value="ThiF"/>
    <property type="match status" value="1"/>
</dbReference>
<dbReference type="InterPro" id="IPR035985">
    <property type="entry name" value="Ubiquitin-activating_enz"/>
</dbReference>
<dbReference type="EMBL" id="KL367569">
    <property type="protein sequence ID" value="KFD63621.1"/>
    <property type="molecule type" value="Genomic_DNA"/>
</dbReference>
<dbReference type="GO" id="GO:0019781">
    <property type="term" value="F:NEDD8 activating enzyme activity"/>
    <property type="evidence" value="ECO:0007669"/>
    <property type="project" value="TreeGrafter"/>
</dbReference>
<dbReference type="InterPro" id="IPR023674">
    <property type="entry name" value="Ribosomal_uL1-like"/>
</dbReference>
<dbReference type="Pfam" id="PF00687">
    <property type="entry name" value="Ribosomal_L1"/>
    <property type="match status" value="1"/>
</dbReference>
<gene>
    <name evidence="2" type="ORF">M514_09672</name>
</gene>
<dbReference type="Gene3D" id="3.30.190.20">
    <property type="match status" value="2"/>
</dbReference>
<reference evidence="2" key="1">
    <citation type="journal article" date="2014" name="Nat. Genet.">
        <title>Genome and transcriptome of the porcine whipworm Trichuris suis.</title>
        <authorList>
            <person name="Jex A.R."/>
            <person name="Nejsum P."/>
            <person name="Schwarz E.M."/>
            <person name="Hu L."/>
            <person name="Young N.D."/>
            <person name="Hall R.S."/>
            <person name="Korhonen P.K."/>
            <person name="Liao S."/>
            <person name="Thamsborg S."/>
            <person name="Xia J."/>
            <person name="Xu P."/>
            <person name="Wang S."/>
            <person name="Scheerlinck J.P."/>
            <person name="Hofmann A."/>
            <person name="Sternberg P.W."/>
            <person name="Wang J."/>
            <person name="Gasser R.B."/>
        </authorList>
    </citation>
    <scope>NUCLEOTIDE SEQUENCE [LARGE SCALE GENOMIC DNA]</scope>
    <source>
        <strain evidence="2">DCEP-RM93F</strain>
    </source>
</reference>
<dbReference type="GO" id="GO:0045116">
    <property type="term" value="P:protein neddylation"/>
    <property type="evidence" value="ECO:0007669"/>
    <property type="project" value="TreeGrafter"/>
</dbReference>
<evidence type="ECO:0000313" key="2">
    <source>
        <dbReference type="EMBL" id="KFD63621.1"/>
    </source>
</evidence>
<dbReference type="SUPFAM" id="SSF69572">
    <property type="entry name" value="Activating enzymes of the ubiquitin-like proteins"/>
    <property type="match status" value="1"/>
</dbReference>